<protein>
    <submittedName>
        <fullName evidence="1">Uncharacterized protein</fullName>
    </submittedName>
</protein>
<organism evidence="1 2">
    <name type="scientific">Myriangium duriaei CBS 260.36</name>
    <dbReference type="NCBI Taxonomy" id="1168546"/>
    <lineage>
        <taxon>Eukaryota</taxon>
        <taxon>Fungi</taxon>
        <taxon>Dikarya</taxon>
        <taxon>Ascomycota</taxon>
        <taxon>Pezizomycotina</taxon>
        <taxon>Dothideomycetes</taxon>
        <taxon>Dothideomycetidae</taxon>
        <taxon>Myriangiales</taxon>
        <taxon>Myriangiaceae</taxon>
        <taxon>Myriangium</taxon>
    </lineage>
</organism>
<proteinExistence type="predicted"/>
<name>A0A9P4J7Y8_9PEZI</name>
<evidence type="ECO:0000313" key="2">
    <source>
        <dbReference type="Proteomes" id="UP000799439"/>
    </source>
</evidence>
<dbReference type="Proteomes" id="UP000799439">
    <property type="component" value="Unassembled WGS sequence"/>
</dbReference>
<sequence>MYGCQNHVRTQFNHVRMTGRSIDGPTSFFFLVDMQRRLQIWQARAWWYSNLVKVCFDTVDPPRGRGRGGRVPNPGSRIPLATFPREIRGSTQPTLDFDSTSRLASYFSQTACTPFGIRSTESGTDHATFFKPQEIFSRQAHGTTTTPLKPPYLCLPGVWPTLVPAQFSDPVDPLKDDR</sequence>
<evidence type="ECO:0000313" key="1">
    <source>
        <dbReference type="EMBL" id="KAF2157028.1"/>
    </source>
</evidence>
<dbReference type="EMBL" id="ML996081">
    <property type="protein sequence ID" value="KAF2157028.1"/>
    <property type="molecule type" value="Genomic_DNA"/>
</dbReference>
<dbReference type="AlphaFoldDB" id="A0A9P4J7Y8"/>
<gene>
    <name evidence="1" type="ORF">K461DRAFT_263983</name>
</gene>
<keyword evidence="2" id="KW-1185">Reference proteome</keyword>
<reference evidence="1" key="1">
    <citation type="journal article" date="2020" name="Stud. Mycol.">
        <title>101 Dothideomycetes genomes: a test case for predicting lifestyles and emergence of pathogens.</title>
        <authorList>
            <person name="Haridas S."/>
            <person name="Albert R."/>
            <person name="Binder M."/>
            <person name="Bloem J."/>
            <person name="Labutti K."/>
            <person name="Salamov A."/>
            <person name="Andreopoulos B."/>
            <person name="Baker S."/>
            <person name="Barry K."/>
            <person name="Bills G."/>
            <person name="Bluhm B."/>
            <person name="Cannon C."/>
            <person name="Castanera R."/>
            <person name="Culley D."/>
            <person name="Daum C."/>
            <person name="Ezra D."/>
            <person name="Gonzalez J."/>
            <person name="Henrissat B."/>
            <person name="Kuo A."/>
            <person name="Liang C."/>
            <person name="Lipzen A."/>
            <person name="Lutzoni F."/>
            <person name="Magnuson J."/>
            <person name="Mondo S."/>
            <person name="Nolan M."/>
            <person name="Ohm R."/>
            <person name="Pangilinan J."/>
            <person name="Park H.-J."/>
            <person name="Ramirez L."/>
            <person name="Alfaro M."/>
            <person name="Sun H."/>
            <person name="Tritt A."/>
            <person name="Yoshinaga Y."/>
            <person name="Zwiers L.-H."/>
            <person name="Turgeon B."/>
            <person name="Goodwin S."/>
            <person name="Spatafora J."/>
            <person name="Crous P."/>
            <person name="Grigoriev I."/>
        </authorList>
    </citation>
    <scope>NUCLEOTIDE SEQUENCE</scope>
    <source>
        <strain evidence="1">CBS 260.36</strain>
    </source>
</reference>
<comment type="caution">
    <text evidence="1">The sequence shown here is derived from an EMBL/GenBank/DDBJ whole genome shotgun (WGS) entry which is preliminary data.</text>
</comment>
<accession>A0A9P4J7Y8</accession>